<gene>
    <name evidence="5" type="primary">LOC105359369</name>
</gene>
<dbReference type="Proteomes" id="UP000695007">
    <property type="component" value="Unplaced"/>
</dbReference>
<dbReference type="GO" id="GO:0051225">
    <property type="term" value="P:spindle assembly"/>
    <property type="evidence" value="ECO:0007669"/>
    <property type="project" value="InterPro"/>
</dbReference>
<feature type="compositionally biased region" description="Polar residues" evidence="2">
    <location>
        <begin position="552"/>
        <end position="563"/>
    </location>
</feature>
<dbReference type="GeneID" id="105359369"/>
<feature type="region of interest" description="Disordered" evidence="2">
    <location>
        <begin position="552"/>
        <end position="577"/>
    </location>
</feature>
<dbReference type="CTD" id="43441"/>
<feature type="coiled-coil region" evidence="1">
    <location>
        <begin position="579"/>
        <end position="606"/>
    </location>
</feature>
<feature type="coiled-coil region" evidence="1">
    <location>
        <begin position="152"/>
        <end position="190"/>
    </location>
</feature>
<reference evidence="5" key="1">
    <citation type="submission" date="2025-08" db="UniProtKB">
        <authorList>
            <consortium name="RefSeq"/>
        </authorList>
    </citation>
    <scope>IDENTIFICATION</scope>
</reference>
<dbReference type="Pfam" id="PF14661">
    <property type="entry name" value="HAUS6_N"/>
    <property type="match status" value="1"/>
</dbReference>
<evidence type="ECO:0000313" key="4">
    <source>
        <dbReference type="Proteomes" id="UP000695007"/>
    </source>
</evidence>
<dbReference type="InterPro" id="IPR028163">
    <property type="entry name" value="HAUS_6_N"/>
</dbReference>
<evidence type="ECO:0000259" key="3">
    <source>
        <dbReference type="Pfam" id="PF14661"/>
    </source>
</evidence>
<dbReference type="GO" id="GO:0008017">
    <property type="term" value="F:microtubule binding"/>
    <property type="evidence" value="ECO:0007669"/>
    <property type="project" value="TreeGrafter"/>
</dbReference>
<dbReference type="KEGG" id="csol:105359369"/>
<evidence type="ECO:0000256" key="2">
    <source>
        <dbReference type="SAM" id="MobiDB-lite"/>
    </source>
</evidence>
<proteinExistence type="predicted"/>
<name>A0AAJ6VL03_9HYME</name>
<keyword evidence="4" id="KW-1185">Reference proteome</keyword>
<accession>A0AAJ6VL03</accession>
<feature type="domain" description="HAUS augmin-like complex subunit 6 N-terminal" evidence="3">
    <location>
        <begin position="8"/>
        <end position="201"/>
    </location>
</feature>
<evidence type="ECO:0000313" key="5">
    <source>
        <dbReference type="RefSeq" id="XP_011494269.1"/>
    </source>
</evidence>
<keyword evidence="1" id="KW-0175">Coiled coil</keyword>
<dbReference type="RefSeq" id="XP_011494269.1">
    <property type="nucleotide sequence ID" value="XM_011495967.1"/>
</dbReference>
<organism evidence="4 5">
    <name type="scientific">Ceratosolen solmsi marchali</name>
    <dbReference type="NCBI Taxonomy" id="326594"/>
    <lineage>
        <taxon>Eukaryota</taxon>
        <taxon>Metazoa</taxon>
        <taxon>Ecdysozoa</taxon>
        <taxon>Arthropoda</taxon>
        <taxon>Hexapoda</taxon>
        <taxon>Insecta</taxon>
        <taxon>Pterygota</taxon>
        <taxon>Neoptera</taxon>
        <taxon>Endopterygota</taxon>
        <taxon>Hymenoptera</taxon>
        <taxon>Apocrita</taxon>
        <taxon>Proctotrupomorpha</taxon>
        <taxon>Chalcidoidea</taxon>
        <taxon>Agaonidae</taxon>
        <taxon>Agaoninae</taxon>
        <taxon>Ceratosolen</taxon>
    </lineage>
</organism>
<evidence type="ECO:0000256" key="1">
    <source>
        <dbReference type="SAM" id="Coils"/>
    </source>
</evidence>
<dbReference type="PANTHER" id="PTHR16151">
    <property type="entry name" value="HAUS AUGMIN-LIKE COMPLEX SUBUNIT 6"/>
    <property type="match status" value="1"/>
</dbReference>
<dbReference type="PANTHER" id="PTHR16151:SF2">
    <property type="entry name" value="HAUS AUGMIN-LIKE COMPLEX SUBUNIT 6"/>
    <property type="match status" value="1"/>
</dbReference>
<dbReference type="GO" id="GO:0070652">
    <property type="term" value="C:HAUS complex"/>
    <property type="evidence" value="ECO:0007669"/>
    <property type="project" value="InterPro"/>
</dbReference>
<sequence length="613" mass="71417">MDRVSAEFYKNVILLTKFVPPNDDFDKLFKEGMFDKPNTLGFIHVSFYLLNIYYKDNIKNKVQWPVICKQTENKFRNDVRECLMAIANENPDINFPPIFASHLLLARGTKFLLIMWKFSLVVLRTFLTKEYHSVMSISPKPGPCQELTKTFLKNVTKDNNNVISNIRNERENIIQEAKEFEKKKNDKQSELKLKILKMKENLKEITITAPVNDTARTKLINTDDNEIVNMWASFIDNNLKTALQNDYEFLKEMNEVLKCLGNIVLNIIGNLPTLNALNFSRIDVDPIYKLVPPELQVLPYGLYNKESLNLQHLFSIFNILIKKYKVKVTKYQCEELSECNKQLEISNKDLKIAINHFQKLHEQIANFNFIEMKNNNELNDYQKVISNVPEFDKVLFMPSPSIQLNNHYEGRRSFYQNNLKLTPIEGAHKQLFSRHAFNEKNMCSMKKPLSVQCINFDDSLLFDASGDKQLLSQQRFHTPSKLKCTFKNVDKYSRIFSSCKLNNNKDNKNVMSMMSSTSNSMLPLMAKQHCISLMDSYNSSQEFSREPFLLNSNLHSSMDPSNSDDAEKVSQKNTKRRSIGDLVERYKKLLQKRDTQEERNASTKELLDEEIVI</sequence>
<protein>
    <submittedName>
        <fullName evidence="5">Uncharacterized protein LOC105359369</fullName>
    </submittedName>
</protein>
<dbReference type="AlphaFoldDB" id="A0AAJ6VL03"/>
<dbReference type="InterPro" id="IPR026797">
    <property type="entry name" value="HAUS_6"/>
</dbReference>
<dbReference type="GO" id="GO:1990498">
    <property type="term" value="C:mitotic spindle microtubule"/>
    <property type="evidence" value="ECO:0007669"/>
    <property type="project" value="TreeGrafter"/>
</dbReference>